<feature type="compositionally biased region" description="Basic and acidic residues" evidence="1">
    <location>
        <begin position="51"/>
        <end position="67"/>
    </location>
</feature>
<reference evidence="2" key="1">
    <citation type="submission" date="2020-03" db="EMBL/GenBank/DDBJ databases">
        <title>Studies in the Genomics of Life Span.</title>
        <authorList>
            <person name="Glass D."/>
        </authorList>
    </citation>
    <scope>NUCLEOTIDE SEQUENCE</scope>
    <source>
        <strain evidence="2">LTLLF</strain>
        <tissue evidence="2">Muscle</tissue>
    </source>
</reference>
<sequence length="87" mass="9664">MSPARSHLRSALSLAAVSARGTTTEGTARRWLSAWPAPQEPSMEYQVSDPRWGERSRTDTWARPEPRSALRQLLGASELEVAGFGRR</sequence>
<name>A0A8J6KPH6_MICOH</name>
<accession>A0A8J6KPH6</accession>
<organism evidence="2 3">
    <name type="scientific">Microtus ochrogaster</name>
    <name type="common">Prairie vole</name>
    <dbReference type="NCBI Taxonomy" id="79684"/>
    <lineage>
        <taxon>Eukaryota</taxon>
        <taxon>Metazoa</taxon>
        <taxon>Chordata</taxon>
        <taxon>Craniata</taxon>
        <taxon>Vertebrata</taxon>
        <taxon>Euteleostomi</taxon>
        <taxon>Mammalia</taxon>
        <taxon>Eutheria</taxon>
        <taxon>Euarchontoglires</taxon>
        <taxon>Glires</taxon>
        <taxon>Rodentia</taxon>
        <taxon>Myomorpha</taxon>
        <taxon>Muroidea</taxon>
        <taxon>Cricetidae</taxon>
        <taxon>Arvicolinae</taxon>
        <taxon>Microtus</taxon>
    </lineage>
</organism>
<gene>
    <name evidence="2" type="ORF">LTLLF_177920</name>
</gene>
<evidence type="ECO:0000313" key="3">
    <source>
        <dbReference type="Proteomes" id="UP000710432"/>
    </source>
</evidence>
<evidence type="ECO:0000256" key="1">
    <source>
        <dbReference type="SAM" id="MobiDB-lite"/>
    </source>
</evidence>
<dbReference type="EMBL" id="JAATJU010024600">
    <property type="protein sequence ID" value="KAH0505238.1"/>
    <property type="molecule type" value="Genomic_DNA"/>
</dbReference>
<comment type="caution">
    <text evidence="2">The sequence shown here is derived from an EMBL/GenBank/DDBJ whole genome shotgun (WGS) entry which is preliminary data.</text>
</comment>
<evidence type="ECO:0000313" key="2">
    <source>
        <dbReference type="EMBL" id="KAH0505238.1"/>
    </source>
</evidence>
<dbReference type="AlphaFoldDB" id="A0A8J6KPH6"/>
<dbReference type="Proteomes" id="UP000710432">
    <property type="component" value="Unassembled WGS sequence"/>
</dbReference>
<protein>
    <submittedName>
        <fullName evidence="2">Folylpolyglutamate synthase, mitochondrial</fullName>
    </submittedName>
</protein>
<feature type="region of interest" description="Disordered" evidence="1">
    <location>
        <begin position="42"/>
        <end position="67"/>
    </location>
</feature>
<proteinExistence type="predicted"/>